<evidence type="ECO:0000313" key="2">
    <source>
        <dbReference type="Proteomes" id="UP001341281"/>
    </source>
</evidence>
<dbReference type="EMBL" id="CP144750">
    <property type="protein sequence ID" value="WVZ82015.1"/>
    <property type="molecule type" value="Genomic_DNA"/>
</dbReference>
<dbReference type="Proteomes" id="UP001341281">
    <property type="component" value="Chromosome 06"/>
</dbReference>
<protein>
    <submittedName>
        <fullName evidence="1">Uncharacterized protein</fullName>
    </submittedName>
</protein>
<sequence>MRGSALSSGRRRRAFAASLIFPAGGRIYGRWRRAAGGGPRCGLRMDGRCQERSGLQARHTGMTSKEFLMNLLLRCLSSFASAAIMACALAHLAAVRNQTQFTTAGFDAKIGCYGKAGRNCRGVRGAAATEKRGSGIRARVAVVWRRVGIAGAAGSEP</sequence>
<keyword evidence="2" id="KW-1185">Reference proteome</keyword>
<dbReference type="AlphaFoldDB" id="A0AAQ3X2L2"/>
<gene>
    <name evidence="1" type="ORF">U9M48_029332</name>
</gene>
<organism evidence="1 2">
    <name type="scientific">Paspalum notatum var. saurae</name>
    <dbReference type="NCBI Taxonomy" id="547442"/>
    <lineage>
        <taxon>Eukaryota</taxon>
        <taxon>Viridiplantae</taxon>
        <taxon>Streptophyta</taxon>
        <taxon>Embryophyta</taxon>
        <taxon>Tracheophyta</taxon>
        <taxon>Spermatophyta</taxon>
        <taxon>Magnoliopsida</taxon>
        <taxon>Liliopsida</taxon>
        <taxon>Poales</taxon>
        <taxon>Poaceae</taxon>
        <taxon>PACMAD clade</taxon>
        <taxon>Panicoideae</taxon>
        <taxon>Andropogonodae</taxon>
        <taxon>Paspaleae</taxon>
        <taxon>Paspalinae</taxon>
        <taxon>Paspalum</taxon>
    </lineage>
</organism>
<reference evidence="1 2" key="1">
    <citation type="submission" date="2024-02" db="EMBL/GenBank/DDBJ databases">
        <title>High-quality chromosome-scale genome assembly of Pensacola bahiagrass (Paspalum notatum Flugge var. saurae).</title>
        <authorList>
            <person name="Vega J.M."/>
            <person name="Podio M."/>
            <person name="Orjuela J."/>
            <person name="Siena L.A."/>
            <person name="Pessino S.C."/>
            <person name="Combes M.C."/>
            <person name="Mariac C."/>
            <person name="Albertini E."/>
            <person name="Pupilli F."/>
            <person name="Ortiz J.P.A."/>
            <person name="Leblanc O."/>
        </authorList>
    </citation>
    <scope>NUCLEOTIDE SEQUENCE [LARGE SCALE GENOMIC DNA]</scope>
    <source>
        <strain evidence="1">R1</strain>
        <tissue evidence="1">Leaf</tissue>
    </source>
</reference>
<proteinExistence type="predicted"/>
<evidence type="ECO:0000313" key="1">
    <source>
        <dbReference type="EMBL" id="WVZ82015.1"/>
    </source>
</evidence>
<accession>A0AAQ3X2L2</accession>
<name>A0AAQ3X2L2_PASNO</name>